<keyword evidence="4" id="KW-0862">Zinc</keyword>
<feature type="domain" description="NTR" evidence="7">
    <location>
        <begin position="17"/>
        <end position="142"/>
    </location>
</feature>
<feature type="disulfide bond" evidence="5">
    <location>
        <begin position="19"/>
        <end position="112"/>
    </location>
</feature>
<evidence type="ECO:0000256" key="2">
    <source>
        <dbReference type="ARBA" id="ARBA00022525"/>
    </source>
</evidence>
<keyword evidence="3 5" id="KW-1015">Disulfide bond</keyword>
<evidence type="ECO:0000259" key="7">
    <source>
        <dbReference type="PROSITE" id="PS50189"/>
    </source>
</evidence>
<dbReference type="PROSITE" id="PS50189">
    <property type="entry name" value="NTR"/>
    <property type="match status" value="1"/>
</dbReference>
<reference evidence="8" key="1">
    <citation type="submission" date="2021-06" db="EMBL/GenBank/DDBJ databases">
        <title>Parelaphostrongylus tenuis whole genome reference sequence.</title>
        <authorList>
            <person name="Garwood T.J."/>
            <person name="Larsen P.A."/>
            <person name="Fountain-Jones N.M."/>
            <person name="Garbe J.R."/>
            <person name="Macchietto M.G."/>
            <person name="Kania S.A."/>
            <person name="Gerhold R.W."/>
            <person name="Richards J.E."/>
            <person name="Wolf T.M."/>
        </authorList>
    </citation>
    <scope>NUCLEOTIDE SEQUENCE</scope>
    <source>
        <strain evidence="8">MNPRO001-30</strain>
        <tissue evidence="8">Meninges</tissue>
    </source>
</reference>
<gene>
    <name evidence="8" type="ORF">KIN20_024006</name>
</gene>
<dbReference type="Gene3D" id="2.40.50.120">
    <property type="match status" value="1"/>
</dbReference>
<keyword evidence="9" id="KW-1185">Reference proteome</keyword>
<dbReference type="GO" id="GO:0002020">
    <property type="term" value="F:protease binding"/>
    <property type="evidence" value="ECO:0007669"/>
    <property type="project" value="TreeGrafter"/>
</dbReference>
<dbReference type="PANTHER" id="PTHR11844:SF25">
    <property type="entry name" value="NTR DOMAIN-CONTAINING PROTEIN"/>
    <property type="match status" value="1"/>
</dbReference>
<dbReference type="InterPro" id="IPR008993">
    <property type="entry name" value="TIMP-like_OB-fold"/>
</dbReference>
<feature type="disulfide bond" evidence="5">
    <location>
        <begin position="17"/>
        <end position="86"/>
    </location>
</feature>
<evidence type="ECO:0000256" key="5">
    <source>
        <dbReference type="PIRSR" id="PIRSR601820-3"/>
    </source>
</evidence>
<dbReference type="SUPFAM" id="SSF50242">
    <property type="entry name" value="TIMP-like"/>
    <property type="match status" value="1"/>
</dbReference>
<evidence type="ECO:0000256" key="1">
    <source>
        <dbReference type="ARBA" id="ARBA00004613"/>
    </source>
</evidence>
<keyword evidence="4" id="KW-0479">Metal-binding</keyword>
<dbReference type="InterPro" id="IPR001820">
    <property type="entry name" value="TIMP"/>
</dbReference>
<comment type="subcellular location">
    <subcellularLocation>
        <location evidence="1">Secreted</location>
    </subcellularLocation>
</comment>
<name>A0AAD5N9N4_PARTN</name>
<protein>
    <recommendedName>
        <fullName evidence="7">NTR domain-containing protein</fullName>
    </recommendedName>
</protein>
<evidence type="ECO:0000256" key="3">
    <source>
        <dbReference type="ARBA" id="ARBA00023157"/>
    </source>
</evidence>
<evidence type="ECO:0000256" key="6">
    <source>
        <dbReference type="SAM" id="SignalP"/>
    </source>
</evidence>
<dbReference type="EMBL" id="JAHQIW010004849">
    <property type="protein sequence ID" value="KAJ1364021.1"/>
    <property type="molecule type" value="Genomic_DNA"/>
</dbReference>
<feature type="chain" id="PRO_5042071630" description="NTR domain-containing protein" evidence="6">
    <location>
        <begin position="17"/>
        <end position="142"/>
    </location>
</feature>
<dbReference type="GO" id="GO:0005615">
    <property type="term" value="C:extracellular space"/>
    <property type="evidence" value="ECO:0007669"/>
    <property type="project" value="TreeGrafter"/>
</dbReference>
<dbReference type="GO" id="GO:0008191">
    <property type="term" value="F:metalloendopeptidase inhibitor activity"/>
    <property type="evidence" value="ECO:0007669"/>
    <property type="project" value="InterPro"/>
</dbReference>
<sequence length="142" mass="15703">MMIAVCLLALVSTAIACSCHRPSSVKHTFCGADLVSHVKVISRHEEGDDFFTSESVYGLDHIEVYKKPLDNQTLPSVVYSSPESLCGLTMELGKEYLLTGYRSRGDIYAHLCGQVNDGSKFGAVEWHTVSQDLRANLKKFQC</sequence>
<dbReference type="GO" id="GO:0031012">
    <property type="term" value="C:extracellular matrix"/>
    <property type="evidence" value="ECO:0007669"/>
    <property type="project" value="TreeGrafter"/>
</dbReference>
<dbReference type="AlphaFoldDB" id="A0AAD5N9N4"/>
<dbReference type="PANTHER" id="PTHR11844">
    <property type="entry name" value="METALLOPROTEASE INHIBITOR"/>
    <property type="match status" value="1"/>
</dbReference>
<keyword evidence="6" id="KW-0732">Signal</keyword>
<dbReference type="InterPro" id="IPR001134">
    <property type="entry name" value="Netrin_domain"/>
</dbReference>
<dbReference type="GO" id="GO:0051045">
    <property type="term" value="P:negative regulation of membrane protein ectodomain proteolysis"/>
    <property type="evidence" value="ECO:0007669"/>
    <property type="project" value="TreeGrafter"/>
</dbReference>
<feature type="signal peptide" evidence="6">
    <location>
        <begin position="1"/>
        <end position="16"/>
    </location>
</feature>
<dbReference type="Pfam" id="PF00965">
    <property type="entry name" value="TIMP"/>
    <property type="match status" value="1"/>
</dbReference>
<evidence type="ECO:0000256" key="4">
    <source>
        <dbReference type="PIRSR" id="PIRSR601820-1"/>
    </source>
</evidence>
<keyword evidence="2" id="KW-0964">Secreted</keyword>
<dbReference type="Proteomes" id="UP001196413">
    <property type="component" value="Unassembled WGS sequence"/>
</dbReference>
<accession>A0AAD5N9N4</accession>
<feature type="binding site" evidence="4">
    <location>
        <position position="17"/>
    </location>
    <ligand>
        <name>Zn(2+)</name>
        <dbReference type="ChEBI" id="CHEBI:29105"/>
        <note>ligand shared with metalloproteinase partner</note>
    </ligand>
</feature>
<evidence type="ECO:0000313" key="9">
    <source>
        <dbReference type="Proteomes" id="UP001196413"/>
    </source>
</evidence>
<dbReference type="GO" id="GO:0046872">
    <property type="term" value="F:metal ion binding"/>
    <property type="evidence" value="ECO:0007669"/>
    <property type="project" value="UniProtKB-KW"/>
</dbReference>
<organism evidence="8 9">
    <name type="scientific">Parelaphostrongylus tenuis</name>
    <name type="common">Meningeal worm</name>
    <dbReference type="NCBI Taxonomy" id="148309"/>
    <lineage>
        <taxon>Eukaryota</taxon>
        <taxon>Metazoa</taxon>
        <taxon>Ecdysozoa</taxon>
        <taxon>Nematoda</taxon>
        <taxon>Chromadorea</taxon>
        <taxon>Rhabditida</taxon>
        <taxon>Rhabditina</taxon>
        <taxon>Rhabditomorpha</taxon>
        <taxon>Strongyloidea</taxon>
        <taxon>Metastrongylidae</taxon>
        <taxon>Parelaphostrongylus</taxon>
    </lineage>
</organism>
<comment type="caution">
    <text evidence="8">The sequence shown here is derived from an EMBL/GenBank/DDBJ whole genome shotgun (WGS) entry which is preliminary data.</text>
</comment>
<evidence type="ECO:0000313" key="8">
    <source>
        <dbReference type="EMBL" id="KAJ1364021.1"/>
    </source>
</evidence>
<proteinExistence type="predicted"/>